<feature type="active site" evidence="2">
    <location>
        <position position="63"/>
    </location>
</feature>
<comment type="function">
    <text evidence="2">Catalyzes the condensation of isopentenyl diphosphate (IPP) with allylic pyrophosphates generating different type of terpenoids.</text>
</comment>
<dbReference type="NCBIfam" id="TIGR00055">
    <property type="entry name" value="uppS"/>
    <property type="match status" value="1"/>
</dbReference>
<feature type="binding site" evidence="2">
    <location>
        <position position="112"/>
    </location>
    <ligand>
        <name>substrate</name>
    </ligand>
</feature>
<dbReference type="SUPFAM" id="SSF64005">
    <property type="entry name" value="Undecaprenyl diphosphate synthase"/>
    <property type="match status" value="1"/>
</dbReference>
<dbReference type="PROSITE" id="PS01066">
    <property type="entry name" value="UPP_SYNTHASE"/>
    <property type="match status" value="1"/>
</dbReference>
<feature type="binding site" evidence="2">
    <location>
        <position position="80"/>
    </location>
    <ligand>
        <name>substrate</name>
    </ligand>
</feature>
<evidence type="ECO:0000256" key="2">
    <source>
        <dbReference type="HAMAP-Rule" id="MF_01139"/>
    </source>
</evidence>
<feature type="binding site" evidence="2">
    <location>
        <position position="226"/>
    </location>
    <ligand>
        <name>substrate</name>
    </ligand>
</feature>
<dbReference type="Gene3D" id="3.40.1180.10">
    <property type="entry name" value="Decaprenyl diphosphate synthase-like"/>
    <property type="match status" value="1"/>
</dbReference>
<feature type="region of interest" description="Disordered" evidence="3">
    <location>
        <begin position="1"/>
        <end position="22"/>
    </location>
</feature>
<dbReference type="HAMAP" id="MF_01139">
    <property type="entry name" value="ISPT"/>
    <property type="match status" value="1"/>
</dbReference>
<gene>
    <name evidence="4" type="ORF">E5988_06635</name>
</gene>
<organism evidence="4 5">
    <name type="scientific">Sphingomonas olei</name>
    <dbReference type="NCBI Taxonomy" id="1886787"/>
    <lineage>
        <taxon>Bacteria</taxon>
        <taxon>Pseudomonadati</taxon>
        <taxon>Pseudomonadota</taxon>
        <taxon>Alphaproteobacteria</taxon>
        <taxon>Sphingomonadales</taxon>
        <taxon>Sphingomonadaceae</taxon>
        <taxon>Sphingomonas</taxon>
    </lineage>
</organism>
<dbReference type="Pfam" id="PF01255">
    <property type="entry name" value="Prenyltransf"/>
    <property type="match status" value="1"/>
</dbReference>
<name>A0ABY2QI71_9SPHN</name>
<protein>
    <recommendedName>
        <fullName evidence="2">Isoprenyl transferase</fullName>
        <ecNumber evidence="2">2.5.1.-</ecNumber>
    </recommendedName>
</protein>
<evidence type="ECO:0000256" key="1">
    <source>
        <dbReference type="ARBA" id="ARBA00022679"/>
    </source>
</evidence>
<feature type="compositionally biased region" description="Basic residues" evidence="3">
    <location>
        <begin position="1"/>
        <end position="10"/>
    </location>
</feature>
<comment type="caution">
    <text evidence="4">The sequence shown here is derived from an EMBL/GenBank/DDBJ whole genome shotgun (WGS) entry which is preliminary data.</text>
</comment>
<dbReference type="Proteomes" id="UP000308038">
    <property type="component" value="Unassembled WGS sequence"/>
</dbReference>
<feature type="binding site" evidence="2">
    <location>
        <position position="245"/>
    </location>
    <ligand>
        <name>Mg(2+)</name>
        <dbReference type="ChEBI" id="CHEBI:18420"/>
    </ligand>
</feature>
<keyword evidence="2" id="KW-0479">Metal-binding</keyword>
<evidence type="ECO:0000256" key="3">
    <source>
        <dbReference type="SAM" id="MobiDB-lite"/>
    </source>
</evidence>
<comment type="cofactor">
    <cofactor evidence="2">
        <name>Mg(2+)</name>
        <dbReference type="ChEBI" id="CHEBI:18420"/>
    </cofactor>
    <text evidence="2">Binds 2 magnesium ions per subunit.</text>
</comment>
<feature type="binding site" evidence="2">
    <location>
        <position position="114"/>
    </location>
    <ligand>
        <name>substrate</name>
    </ligand>
</feature>
<dbReference type="InterPro" id="IPR036424">
    <property type="entry name" value="UPP_synth-like_sf"/>
</dbReference>
<dbReference type="InterPro" id="IPR001441">
    <property type="entry name" value="UPP_synth-like"/>
</dbReference>
<evidence type="ECO:0000313" key="4">
    <source>
        <dbReference type="EMBL" id="THG40502.1"/>
    </source>
</evidence>
<feature type="binding site" evidence="2">
    <location>
        <position position="68"/>
    </location>
    <ligand>
        <name>substrate</name>
    </ligand>
</feature>
<proteinExistence type="inferred from homology"/>
<dbReference type="EC" id="2.5.1.-" evidence="2"/>
<dbReference type="PANTHER" id="PTHR10291:SF0">
    <property type="entry name" value="DEHYDRODOLICHYL DIPHOSPHATE SYNTHASE 2"/>
    <property type="match status" value="1"/>
</dbReference>
<sequence>MWRRARRKRKSSESDGPAASAVGGVQGACLCRPSVGDVAVSVAPVLASGSTAPLPRHVAIIMDGNGRWAKKRLLPRAAGHKAGVEAVRRVTRHARAIGIEALTIYAFSSENWRRPAEEVGDLMGLLRLFIRSDLAELIRENVRLKILGDYRKFPNDVVALIDDAVARCKANTGPVLAIALNYGAQAELVRAARRLAEHKAPEEIDAAAIEAELETRDLPPLDLLIRTSGEHRLSNFLLWQAAYAELLFVDTLWPDFGPADLDAAVAAFGNRQRRFGGL</sequence>
<keyword evidence="5" id="KW-1185">Reference proteome</keyword>
<keyword evidence="2" id="KW-0460">Magnesium</keyword>
<keyword evidence="1 2" id="KW-0808">Transferase</keyword>
<feature type="binding site" evidence="2">
    <location>
        <begin position="64"/>
        <end position="67"/>
    </location>
    <ligand>
        <name>substrate</name>
    </ligand>
</feature>
<accession>A0ABY2QI71</accession>
<feature type="binding site" evidence="2">
    <location>
        <begin position="232"/>
        <end position="234"/>
    </location>
    <ligand>
        <name>substrate</name>
    </ligand>
</feature>
<dbReference type="PANTHER" id="PTHR10291">
    <property type="entry name" value="DEHYDRODOLICHYL DIPHOSPHATE SYNTHASE FAMILY MEMBER"/>
    <property type="match status" value="1"/>
</dbReference>
<comment type="subunit">
    <text evidence="2">Homodimer.</text>
</comment>
<evidence type="ECO:0000313" key="5">
    <source>
        <dbReference type="Proteomes" id="UP000308038"/>
    </source>
</evidence>
<dbReference type="CDD" id="cd00475">
    <property type="entry name" value="Cis_IPPS"/>
    <property type="match status" value="1"/>
</dbReference>
<feature type="binding site" evidence="2">
    <location>
        <position position="76"/>
    </location>
    <ligand>
        <name>substrate</name>
    </ligand>
</feature>
<feature type="active site" description="Proton acceptor" evidence="2">
    <location>
        <position position="111"/>
    </location>
</feature>
<dbReference type="EMBL" id="SSTI01000004">
    <property type="protein sequence ID" value="THG40502.1"/>
    <property type="molecule type" value="Genomic_DNA"/>
</dbReference>
<feature type="binding site" evidence="2">
    <location>
        <begin position="108"/>
        <end position="110"/>
    </location>
    <ligand>
        <name>substrate</name>
    </ligand>
</feature>
<dbReference type="InterPro" id="IPR018520">
    <property type="entry name" value="UPP_synth-like_CS"/>
</dbReference>
<feature type="binding site" evidence="2">
    <location>
        <position position="63"/>
    </location>
    <ligand>
        <name>Mg(2+)</name>
        <dbReference type="ChEBI" id="CHEBI:18420"/>
    </ligand>
</feature>
<reference evidence="4 5" key="1">
    <citation type="submission" date="2019-04" db="EMBL/GenBank/DDBJ databases">
        <title>Microbes associate with the intestines of laboratory mice.</title>
        <authorList>
            <person name="Navarre W."/>
            <person name="Wong E."/>
            <person name="Huang K.C."/>
            <person name="Tropini C."/>
            <person name="Ng K."/>
            <person name="Yu B."/>
        </authorList>
    </citation>
    <scope>NUCLEOTIDE SEQUENCE [LARGE SCALE GENOMIC DNA]</scope>
    <source>
        <strain evidence="4 5">NM83_B4-11</strain>
    </source>
</reference>
<dbReference type="GO" id="GO:0016740">
    <property type="term" value="F:transferase activity"/>
    <property type="evidence" value="ECO:0007669"/>
    <property type="project" value="UniProtKB-KW"/>
</dbReference>
<comment type="similarity">
    <text evidence="2">Belongs to the UPP synthase family.</text>
</comment>
<dbReference type="NCBIfam" id="NF011408">
    <property type="entry name" value="PRK14834.1"/>
    <property type="match status" value="1"/>
</dbReference>